<comment type="similarity">
    <text evidence="1 5">Belongs to the metallo-dependent hydrolases superfamily. NagA family.</text>
</comment>
<dbReference type="PIRSF" id="PIRSF038994">
    <property type="entry name" value="NagA"/>
    <property type="match status" value="1"/>
</dbReference>
<dbReference type="CDD" id="cd00854">
    <property type="entry name" value="NagA"/>
    <property type="match status" value="1"/>
</dbReference>
<evidence type="ECO:0000256" key="3">
    <source>
        <dbReference type="ARBA" id="ARBA00022801"/>
    </source>
</evidence>
<dbReference type="PANTHER" id="PTHR11113">
    <property type="entry name" value="N-ACETYLGLUCOSAMINE-6-PHOSPHATE DEACETYLASE"/>
    <property type="match status" value="1"/>
</dbReference>
<gene>
    <name evidence="7" type="primary">nagA</name>
    <name evidence="7" type="ORF">I8J29_29575</name>
</gene>
<keyword evidence="2" id="KW-0479">Metal-binding</keyword>
<dbReference type="InterPro" id="IPR032466">
    <property type="entry name" value="Metal_Hydrolase"/>
</dbReference>
<evidence type="ECO:0000313" key="7">
    <source>
        <dbReference type="EMBL" id="MBO7748343.1"/>
    </source>
</evidence>
<dbReference type="RefSeq" id="WP_208850915.1">
    <property type="nucleotide sequence ID" value="NZ_JAGGDJ010000054.1"/>
</dbReference>
<evidence type="ECO:0000256" key="1">
    <source>
        <dbReference type="ARBA" id="ARBA00010716"/>
    </source>
</evidence>
<dbReference type="GO" id="GO:0008448">
    <property type="term" value="F:N-acetylglucosamine-6-phosphate deacetylase activity"/>
    <property type="evidence" value="ECO:0007669"/>
    <property type="project" value="UniProtKB-EC"/>
</dbReference>
<proteinExistence type="inferred from homology"/>
<name>A0ABS3WJ34_9BACL</name>
<dbReference type="NCBIfam" id="TIGR00221">
    <property type="entry name" value="nagA"/>
    <property type="match status" value="1"/>
</dbReference>
<keyword evidence="8" id="KW-1185">Reference proteome</keyword>
<evidence type="ECO:0000313" key="8">
    <source>
        <dbReference type="Proteomes" id="UP000670947"/>
    </source>
</evidence>
<dbReference type="InterPro" id="IPR006680">
    <property type="entry name" value="Amidohydro-rel"/>
</dbReference>
<dbReference type="PANTHER" id="PTHR11113:SF14">
    <property type="entry name" value="N-ACETYLGLUCOSAMINE-6-PHOSPHATE DEACETYLASE"/>
    <property type="match status" value="1"/>
</dbReference>
<dbReference type="SUPFAM" id="SSF51556">
    <property type="entry name" value="Metallo-dependent hydrolases"/>
    <property type="match status" value="1"/>
</dbReference>
<comment type="caution">
    <text evidence="7">The sequence shown here is derived from an EMBL/GenBank/DDBJ whole genome shotgun (WGS) entry which is preliminary data.</text>
</comment>
<protein>
    <submittedName>
        <fullName evidence="7">N-acetylglucosamine-6-phosphate deacetylase</fullName>
        <ecNumber evidence="7">3.5.1.25</ecNumber>
    </submittedName>
</protein>
<accession>A0ABS3WJ34</accession>
<dbReference type="SUPFAM" id="SSF51338">
    <property type="entry name" value="Composite domain of metallo-dependent hydrolases"/>
    <property type="match status" value="1"/>
</dbReference>
<evidence type="ECO:0000259" key="6">
    <source>
        <dbReference type="Pfam" id="PF01979"/>
    </source>
</evidence>
<dbReference type="Gene3D" id="3.20.20.140">
    <property type="entry name" value="Metal-dependent hydrolases"/>
    <property type="match status" value="1"/>
</dbReference>
<sequence>MANGDRKPALWINADIYAPDGIIKRGRILVDGEGRIGDVGGPDTVYGDDIPVFDAEGLKIVPGFIDVHVHGGNGFNAMEGTYEDLDGISRFHARHGTTSFLATTATASNERITKALEAAADAMRRGVSGAELLGIHLEGPFLNVKRSGAQSKDDIRPPDLGEIERFMRSAGQRIKLVTLAPEAEGGREAVRYFAERGVTVSAGHSDATYEQAAEAIAWGVSHTTHHFNGMSPLHHREPGLAGAGLTRPELTTELIADGIHVHPAAVKLLFDVKSPMNVCMITDAVACCGLPDGDYGRVVMTGGRIYLKDGSSLAGSSLTMLQALKNAMSFTGLPMERILPSLTRVPARQIRMDCRKGALEAGKDADFLILDQELNLISTFVAGREAYRSQESGTIIRKLK</sequence>
<dbReference type="EC" id="3.5.1.25" evidence="7"/>
<evidence type="ECO:0000256" key="2">
    <source>
        <dbReference type="ARBA" id="ARBA00022723"/>
    </source>
</evidence>
<dbReference type="Proteomes" id="UP000670947">
    <property type="component" value="Unassembled WGS sequence"/>
</dbReference>
<dbReference type="InterPro" id="IPR003764">
    <property type="entry name" value="GlcNAc_6-P_deAcase"/>
</dbReference>
<dbReference type="Pfam" id="PF01979">
    <property type="entry name" value="Amidohydro_1"/>
    <property type="match status" value="1"/>
</dbReference>
<keyword evidence="4 5" id="KW-0119">Carbohydrate metabolism</keyword>
<dbReference type="EMBL" id="JAGGDJ010000054">
    <property type="protein sequence ID" value="MBO7748343.1"/>
    <property type="molecule type" value="Genomic_DNA"/>
</dbReference>
<keyword evidence="3 5" id="KW-0378">Hydrolase</keyword>
<reference evidence="7 8" key="1">
    <citation type="submission" date="2021-03" db="EMBL/GenBank/DDBJ databases">
        <title>Paenibacillus artemisicola MWE-103 whole genome sequence.</title>
        <authorList>
            <person name="Ham Y.J."/>
        </authorList>
    </citation>
    <scope>NUCLEOTIDE SEQUENCE [LARGE SCALE GENOMIC DNA]</scope>
    <source>
        <strain evidence="7 8">MWE-103</strain>
    </source>
</reference>
<evidence type="ECO:0000256" key="5">
    <source>
        <dbReference type="PIRNR" id="PIRNR038994"/>
    </source>
</evidence>
<dbReference type="InterPro" id="IPR011059">
    <property type="entry name" value="Metal-dep_hydrolase_composite"/>
</dbReference>
<dbReference type="Gene3D" id="2.30.40.10">
    <property type="entry name" value="Urease, subunit C, domain 1"/>
    <property type="match status" value="1"/>
</dbReference>
<feature type="domain" description="Amidohydrolase-related" evidence="6">
    <location>
        <begin position="60"/>
        <end position="384"/>
    </location>
</feature>
<organism evidence="7 8">
    <name type="scientific">Paenibacillus artemisiicola</name>
    <dbReference type="NCBI Taxonomy" id="1172618"/>
    <lineage>
        <taxon>Bacteria</taxon>
        <taxon>Bacillati</taxon>
        <taxon>Bacillota</taxon>
        <taxon>Bacilli</taxon>
        <taxon>Bacillales</taxon>
        <taxon>Paenibacillaceae</taxon>
        <taxon>Paenibacillus</taxon>
    </lineage>
</organism>
<evidence type="ECO:0000256" key="4">
    <source>
        <dbReference type="ARBA" id="ARBA00023277"/>
    </source>
</evidence>